<dbReference type="SUPFAM" id="SSF55103">
    <property type="entry name" value="FAD-linked oxidases, C-terminal domain"/>
    <property type="match status" value="1"/>
</dbReference>
<dbReference type="Pfam" id="PF01565">
    <property type="entry name" value="FAD_binding_4"/>
    <property type="match status" value="1"/>
</dbReference>
<evidence type="ECO:0000259" key="5">
    <source>
        <dbReference type="PROSITE" id="PS51387"/>
    </source>
</evidence>
<organism evidence="6 7">
    <name type="scientific">Candidatus Scatousia excrementipullorum</name>
    <dbReference type="NCBI Taxonomy" id="2840936"/>
    <lineage>
        <taxon>Bacteria</taxon>
        <taxon>Candidatus Scatousia</taxon>
    </lineage>
</organism>
<dbReference type="PANTHER" id="PTHR42934">
    <property type="entry name" value="GLYCOLATE OXIDASE SUBUNIT GLCD"/>
    <property type="match status" value="1"/>
</dbReference>
<dbReference type="InterPro" id="IPR016169">
    <property type="entry name" value="FAD-bd_PCMH_sub2"/>
</dbReference>
<dbReference type="InterPro" id="IPR051914">
    <property type="entry name" value="FAD-linked_OxidoTrans_Type4"/>
</dbReference>
<dbReference type="SUPFAM" id="SSF56176">
    <property type="entry name" value="FAD-binding/transporter-associated domain-like"/>
    <property type="match status" value="1"/>
</dbReference>
<accession>A0A9D9DPD6</accession>
<dbReference type="EMBL" id="JADIND010000119">
    <property type="protein sequence ID" value="MBO8430872.1"/>
    <property type="molecule type" value="Genomic_DNA"/>
</dbReference>
<dbReference type="InterPro" id="IPR006094">
    <property type="entry name" value="Oxid_FAD_bind_N"/>
</dbReference>
<dbReference type="InterPro" id="IPR004113">
    <property type="entry name" value="FAD-bd_oxidored_4_C"/>
</dbReference>
<proteinExistence type="predicted"/>
<dbReference type="InterPro" id="IPR016171">
    <property type="entry name" value="Vanillyl_alc_oxidase_C-sub2"/>
</dbReference>
<evidence type="ECO:0000256" key="2">
    <source>
        <dbReference type="ARBA" id="ARBA00022630"/>
    </source>
</evidence>
<dbReference type="AlphaFoldDB" id="A0A9D9DPD6"/>
<evidence type="ECO:0000313" key="6">
    <source>
        <dbReference type="EMBL" id="MBO8430872.1"/>
    </source>
</evidence>
<dbReference type="InterPro" id="IPR016164">
    <property type="entry name" value="FAD-linked_Oxase-like_C"/>
</dbReference>
<dbReference type="FunFam" id="1.10.45.10:FF:000001">
    <property type="entry name" value="D-lactate dehydrogenase mitochondrial"/>
    <property type="match status" value="1"/>
</dbReference>
<name>A0A9D9DPD6_9BACT</name>
<protein>
    <submittedName>
        <fullName evidence="6">FAD-binding protein</fullName>
    </submittedName>
</protein>
<dbReference type="Gene3D" id="1.10.45.10">
    <property type="entry name" value="Vanillyl-alcohol Oxidase, Chain A, domain 4"/>
    <property type="match status" value="1"/>
</dbReference>
<keyword evidence="2" id="KW-0285">Flavoprotein</keyword>
<keyword evidence="4" id="KW-0560">Oxidoreductase</keyword>
<dbReference type="Proteomes" id="UP000823632">
    <property type="component" value="Unassembled WGS sequence"/>
</dbReference>
<reference evidence="6" key="1">
    <citation type="submission" date="2020-10" db="EMBL/GenBank/DDBJ databases">
        <authorList>
            <person name="Gilroy R."/>
        </authorList>
    </citation>
    <scope>NUCLEOTIDE SEQUENCE</scope>
    <source>
        <strain evidence="6">10192</strain>
    </source>
</reference>
<reference evidence="6" key="2">
    <citation type="journal article" date="2021" name="PeerJ">
        <title>Extensive microbial diversity within the chicken gut microbiome revealed by metagenomics and culture.</title>
        <authorList>
            <person name="Gilroy R."/>
            <person name="Ravi A."/>
            <person name="Getino M."/>
            <person name="Pursley I."/>
            <person name="Horton D.L."/>
            <person name="Alikhan N.F."/>
            <person name="Baker D."/>
            <person name="Gharbi K."/>
            <person name="Hall N."/>
            <person name="Watson M."/>
            <person name="Adriaenssens E.M."/>
            <person name="Foster-Nyarko E."/>
            <person name="Jarju S."/>
            <person name="Secka A."/>
            <person name="Antonio M."/>
            <person name="Oren A."/>
            <person name="Chaudhuri R.R."/>
            <person name="La Ragione R."/>
            <person name="Hildebrand F."/>
            <person name="Pallen M.J."/>
        </authorList>
    </citation>
    <scope>NUCLEOTIDE SEQUENCE</scope>
    <source>
        <strain evidence="6">10192</strain>
    </source>
</reference>
<dbReference type="InterPro" id="IPR036318">
    <property type="entry name" value="FAD-bd_PCMH-like_sf"/>
</dbReference>
<dbReference type="PANTHER" id="PTHR42934:SF2">
    <property type="entry name" value="GLYCOLATE OXIDASE SUBUNIT GLCD"/>
    <property type="match status" value="1"/>
</dbReference>
<dbReference type="InterPro" id="IPR016166">
    <property type="entry name" value="FAD-bd_PCMH"/>
</dbReference>
<dbReference type="Gene3D" id="3.30.70.2740">
    <property type="match status" value="1"/>
</dbReference>
<evidence type="ECO:0000256" key="4">
    <source>
        <dbReference type="ARBA" id="ARBA00023002"/>
    </source>
</evidence>
<keyword evidence="3" id="KW-0274">FAD</keyword>
<dbReference type="GO" id="GO:0016491">
    <property type="term" value="F:oxidoreductase activity"/>
    <property type="evidence" value="ECO:0007669"/>
    <property type="project" value="UniProtKB-KW"/>
</dbReference>
<dbReference type="Gene3D" id="3.30.465.10">
    <property type="match status" value="1"/>
</dbReference>
<sequence>MKNNLIKDLKHALTPDKVLSELEERYAYAQDAANSRTIKNLPDVVVFVENTKQVQEVVKLAGKYKTPVICRGAGTNVVGACRAEHGGIILNFSKMNKILNLSRENMTATVQPGVIVGDLQKEADRLGLFYPPDPSNLAVSTIGGSIAQSSGGAKTFKYGSTKDYVIDLKVVTAKGEILRTGASTIKNATGYNLNSLFVGSEGTLGIVVEATLKLIPKPEAKRVLMAYFDTVQDSVDAVNAIIEQRIFPATLDFMDKNAIQTVEKFYPANLLCDKEAALVIEVDGFEAAIEYQQKAIVSILKHCNASAVQYSTNEEEYEKIWTARRSSMGACAKLKPNVTTDDVIVPRKNLEKLVLGIREICKKYNLDVCMVGHVGDGSVHPQIPIDYGDEDEYRRFKLAKSEIYELTASLDGILSGEHGIGADKREHISKVINETALNYMRQIKKTLDPDNILNPYKIF</sequence>
<dbReference type="Pfam" id="PF02913">
    <property type="entry name" value="FAD-oxidase_C"/>
    <property type="match status" value="1"/>
</dbReference>
<evidence type="ECO:0000256" key="1">
    <source>
        <dbReference type="ARBA" id="ARBA00001974"/>
    </source>
</evidence>
<dbReference type="PROSITE" id="PS51387">
    <property type="entry name" value="FAD_PCMH"/>
    <property type="match status" value="1"/>
</dbReference>
<dbReference type="GO" id="GO:0071949">
    <property type="term" value="F:FAD binding"/>
    <property type="evidence" value="ECO:0007669"/>
    <property type="project" value="InterPro"/>
</dbReference>
<comment type="cofactor">
    <cofactor evidence="1">
        <name>FAD</name>
        <dbReference type="ChEBI" id="CHEBI:57692"/>
    </cofactor>
</comment>
<comment type="caution">
    <text evidence="6">The sequence shown here is derived from an EMBL/GenBank/DDBJ whole genome shotgun (WGS) entry which is preliminary data.</text>
</comment>
<gene>
    <name evidence="6" type="ORF">IAC76_05745</name>
</gene>
<evidence type="ECO:0000313" key="7">
    <source>
        <dbReference type="Proteomes" id="UP000823632"/>
    </source>
</evidence>
<feature type="domain" description="FAD-binding PCMH-type" evidence="5">
    <location>
        <begin position="38"/>
        <end position="217"/>
    </location>
</feature>
<evidence type="ECO:0000256" key="3">
    <source>
        <dbReference type="ARBA" id="ARBA00022827"/>
    </source>
</evidence>